<organism evidence="1 2">
    <name type="scientific">Candidatus Iainarchaeum sp</name>
    <dbReference type="NCBI Taxonomy" id="3101447"/>
    <lineage>
        <taxon>Archaea</taxon>
        <taxon>Candidatus Iainarchaeota</taxon>
        <taxon>Candidatus Iainarchaeia</taxon>
        <taxon>Candidatus Iainarchaeales</taxon>
        <taxon>Candidatus Iainarchaeaceae</taxon>
        <taxon>Candidatus Iainarchaeum</taxon>
    </lineage>
</organism>
<sequence>MKLKDILKERGMDEENITIFCRMEEKTVRDCLKCKKRKNCSVGKFVLKLTTPSLTLWINEKKWIEKKPSKGWLHGSEILDTS</sequence>
<comment type="caution">
    <text evidence="1">The sequence shown here is derived from an EMBL/GenBank/DDBJ whole genome shotgun (WGS) entry which is preliminary data.</text>
</comment>
<proteinExistence type="predicted"/>
<dbReference type="AlphaFoldDB" id="A0A497JI27"/>
<protein>
    <submittedName>
        <fullName evidence="1">Uncharacterized protein</fullName>
    </submittedName>
</protein>
<evidence type="ECO:0000313" key="1">
    <source>
        <dbReference type="EMBL" id="RLG70897.1"/>
    </source>
</evidence>
<name>A0A497JI27_9ARCH</name>
<reference evidence="1 2" key="1">
    <citation type="submission" date="2018-06" db="EMBL/GenBank/DDBJ databases">
        <title>Extensive metabolic versatility and redundancy in microbially diverse, dynamic hydrothermal sediments.</title>
        <authorList>
            <person name="Dombrowski N."/>
            <person name="Teske A."/>
            <person name="Baker B.J."/>
        </authorList>
    </citation>
    <scope>NUCLEOTIDE SEQUENCE [LARGE SCALE GENOMIC DNA]</scope>
    <source>
        <strain evidence="1">B51_G17</strain>
    </source>
</reference>
<gene>
    <name evidence="1" type="ORF">DRO04_00970</name>
</gene>
<dbReference type="Proteomes" id="UP000278031">
    <property type="component" value="Unassembled WGS sequence"/>
</dbReference>
<evidence type="ECO:0000313" key="2">
    <source>
        <dbReference type="Proteomes" id="UP000278031"/>
    </source>
</evidence>
<dbReference type="EMBL" id="QMWP01000024">
    <property type="protein sequence ID" value="RLG70897.1"/>
    <property type="molecule type" value="Genomic_DNA"/>
</dbReference>
<accession>A0A497JI27</accession>